<dbReference type="PANTHER" id="PTHR11360:SF286">
    <property type="entry name" value="GH22266P"/>
    <property type="match status" value="1"/>
</dbReference>
<feature type="region of interest" description="Disordered" evidence="2">
    <location>
        <begin position="304"/>
        <end position="327"/>
    </location>
</feature>
<proteinExistence type="predicted"/>
<feature type="transmembrane region" description="Helical" evidence="3">
    <location>
        <begin position="14"/>
        <end position="33"/>
    </location>
</feature>
<keyword evidence="3" id="KW-0472">Membrane</keyword>
<sequence length="699" mass="76460">MPSLIFVGNGKETYWLLFGNHYFNILISAVDVAKQLLPVPPDGGYGWVIVLAAFCSNLIIDGICTCFTEFKPSYQAEFKGSNALTALIGSLLIGVYLLVGPFVGAMCNKLGARKTVIIGSIIAGCAFILATFSPNLIVFVSIYGVLGGIGFGMIYLPAIVSVGQYFESKRAIATGIAVAGSGVGTMLMPFVARFAIQNLAWKGADFVLAGLISLCIISGLLYRKLTPPALSKKDSVKVKEEPEKEHEAKAIEKMKDALSHCEDDESVFAESWAKSSNDMPMGRIRNELSQCDEDDEMSFAKSWANRQKMPSDAGRRSSAGALSQCDENEEMSFAQSWAKAIADRKQKTNNPLSRVRNELSHCEDGGDKGFAKSWAGQKARRTTVRQRKLTLTGVNEELTQPKGDLAKSIRELRINLTPHEAEEIAKPLNRQDIMYSGSIKRLNRYRKEGGGLSYRASITTIPKTIIEETPLVDEEEKRKCKLCPSFLGDIIDFELLKNPIMLLLCLSNLLASLAYFTPFVFLKDLAISKGIPEKDTIYFVPLIGVTNTVGRILSGWLADRQFVSSLTIVTFSQFICGLLCLAAPFCHTYSMLLVYGALFGFIISAYICLSSIVLADLLGIERLTSSFGLLAVSRGVACLLGTPFAGLAFDVTRSYDVCFYVGGAVLVAASSVSTIIRIVRRYHSRRVHSEGENVEESTE</sequence>
<dbReference type="PANTHER" id="PTHR11360">
    <property type="entry name" value="MONOCARBOXYLATE TRANSPORTER"/>
    <property type="match status" value="1"/>
</dbReference>
<feature type="transmembrane region" description="Helical" evidence="3">
    <location>
        <begin position="45"/>
        <end position="63"/>
    </location>
</feature>
<feature type="transmembrane region" description="Helical" evidence="3">
    <location>
        <begin position="172"/>
        <end position="192"/>
    </location>
</feature>
<dbReference type="InterPro" id="IPR050327">
    <property type="entry name" value="Proton-linked_MCT"/>
</dbReference>
<dbReference type="Gene3D" id="1.20.1250.20">
    <property type="entry name" value="MFS general substrate transporter like domains"/>
    <property type="match status" value="2"/>
</dbReference>
<dbReference type="InterPro" id="IPR011701">
    <property type="entry name" value="MFS"/>
</dbReference>
<evidence type="ECO:0000313" key="5">
    <source>
        <dbReference type="Proteomes" id="UP000887575"/>
    </source>
</evidence>
<feature type="transmembrane region" description="Helical" evidence="3">
    <location>
        <begin position="83"/>
        <end position="103"/>
    </location>
</feature>
<dbReference type="InterPro" id="IPR020846">
    <property type="entry name" value="MFS_dom"/>
</dbReference>
<dbReference type="GO" id="GO:0008028">
    <property type="term" value="F:monocarboxylic acid transmembrane transporter activity"/>
    <property type="evidence" value="ECO:0007669"/>
    <property type="project" value="TreeGrafter"/>
</dbReference>
<feature type="transmembrane region" description="Helical" evidence="3">
    <location>
        <begin position="537"/>
        <end position="558"/>
    </location>
</feature>
<dbReference type="PROSITE" id="PS50850">
    <property type="entry name" value="MFS"/>
    <property type="match status" value="1"/>
</dbReference>
<dbReference type="Proteomes" id="UP000887575">
    <property type="component" value="Unassembled WGS sequence"/>
</dbReference>
<dbReference type="Pfam" id="PF07690">
    <property type="entry name" value="MFS_1"/>
    <property type="match status" value="2"/>
</dbReference>
<evidence type="ECO:0000256" key="1">
    <source>
        <dbReference type="ARBA" id="ARBA00004141"/>
    </source>
</evidence>
<dbReference type="GO" id="GO:0016020">
    <property type="term" value="C:membrane"/>
    <property type="evidence" value="ECO:0007669"/>
    <property type="project" value="UniProtKB-SubCell"/>
</dbReference>
<evidence type="ECO:0000259" key="4">
    <source>
        <dbReference type="PROSITE" id="PS50850"/>
    </source>
</evidence>
<feature type="transmembrane region" description="Helical" evidence="3">
    <location>
        <begin position="138"/>
        <end position="160"/>
    </location>
</feature>
<feature type="transmembrane region" description="Helical" evidence="3">
    <location>
        <begin position="659"/>
        <end position="679"/>
    </location>
</feature>
<feature type="transmembrane region" description="Helical" evidence="3">
    <location>
        <begin position="500"/>
        <end position="517"/>
    </location>
</feature>
<feature type="domain" description="Major facilitator superfamily (MFS) profile" evidence="4">
    <location>
        <begin position="45"/>
        <end position="681"/>
    </location>
</feature>
<dbReference type="AlphaFoldDB" id="A0AAF3FI58"/>
<evidence type="ECO:0000256" key="3">
    <source>
        <dbReference type="SAM" id="Phobius"/>
    </source>
</evidence>
<feature type="transmembrane region" description="Helical" evidence="3">
    <location>
        <begin position="627"/>
        <end position="647"/>
    </location>
</feature>
<dbReference type="SUPFAM" id="SSF103473">
    <property type="entry name" value="MFS general substrate transporter"/>
    <property type="match status" value="1"/>
</dbReference>
<keyword evidence="3" id="KW-0812">Transmembrane</keyword>
<name>A0AAF3FI58_9BILA</name>
<keyword evidence="5" id="KW-1185">Reference proteome</keyword>
<keyword evidence="3" id="KW-1133">Transmembrane helix</keyword>
<protein>
    <recommendedName>
        <fullName evidence="4">Major facilitator superfamily (MFS) profile domain-containing protein</fullName>
    </recommendedName>
</protein>
<evidence type="ECO:0000313" key="6">
    <source>
        <dbReference type="WBParaSite" id="MBELARI_LOCUS6790"/>
    </source>
</evidence>
<dbReference type="WBParaSite" id="MBELARI_LOCUS6790">
    <property type="protein sequence ID" value="MBELARI_LOCUS6790"/>
    <property type="gene ID" value="MBELARI_LOCUS6790"/>
</dbReference>
<feature type="transmembrane region" description="Helical" evidence="3">
    <location>
        <begin position="204"/>
        <end position="222"/>
    </location>
</feature>
<comment type="subcellular location">
    <subcellularLocation>
        <location evidence="1">Membrane</location>
        <topology evidence="1">Multi-pass membrane protein</topology>
    </subcellularLocation>
</comment>
<feature type="transmembrane region" description="Helical" evidence="3">
    <location>
        <begin position="115"/>
        <end position="132"/>
    </location>
</feature>
<accession>A0AAF3FI58</accession>
<organism evidence="5 6">
    <name type="scientific">Mesorhabditis belari</name>
    <dbReference type="NCBI Taxonomy" id="2138241"/>
    <lineage>
        <taxon>Eukaryota</taxon>
        <taxon>Metazoa</taxon>
        <taxon>Ecdysozoa</taxon>
        <taxon>Nematoda</taxon>
        <taxon>Chromadorea</taxon>
        <taxon>Rhabditida</taxon>
        <taxon>Rhabditina</taxon>
        <taxon>Rhabditomorpha</taxon>
        <taxon>Rhabditoidea</taxon>
        <taxon>Rhabditidae</taxon>
        <taxon>Mesorhabditinae</taxon>
        <taxon>Mesorhabditis</taxon>
    </lineage>
</organism>
<dbReference type="InterPro" id="IPR036259">
    <property type="entry name" value="MFS_trans_sf"/>
</dbReference>
<feature type="transmembrane region" description="Helical" evidence="3">
    <location>
        <begin position="591"/>
        <end position="615"/>
    </location>
</feature>
<reference evidence="6" key="1">
    <citation type="submission" date="2024-02" db="UniProtKB">
        <authorList>
            <consortium name="WormBaseParasite"/>
        </authorList>
    </citation>
    <scope>IDENTIFICATION</scope>
</reference>
<feature type="transmembrane region" description="Helical" evidence="3">
    <location>
        <begin position="565"/>
        <end position="585"/>
    </location>
</feature>
<evidence type="ECO:0000256" key="2">
    <source>
        <dbReference type="SAM" id="MobiDB-lite"/>
    </source>
</evidence>